<accession>A0ABR9JV46</accession>
<evidence type="ECO:0000313" key="12">
    <source>
        <dbReference type="Proteomes" id="UP000627838"/>
    </source>
</evidence>
<name>A0ABR9JV46_9ACTN</name>
<dbReference type="PANTHER" id="PTHR43289:SF6">
    <property type="entry name" value="SERINE_THREONINE-PROTEIN KINASE NEKL-3"/>
    <property type="match status" value="1"/>
</dbReference>
<evidence type="ECO:0000313" key="11">
    <source>
        <dbReference type="EMBL" id="MBE1534425.1"/>
    </source>
</evidence>
<feature type="region of interest" description="Disordered" evidence="8">
    <location>
        <begin position="361"/>
        <end position="386"/>
    </location>
</feature>
<keyword evidence="2 11" id="KW-0723">Serine/threonine-protein kinase</keyword>
<sequence length="491" mass="50954">MTDGPKLEAGAELDGRYRLESVIGRGGMGEVWRAVDRRLRRPVAVKVLPAELADVPGAMERFEREAEATAALQHPGIMVVFDVGRTDAGLAFLVMELLEGEDLRTIMRRNPGGLPVEEAVDFAAQLADALAAAHSRGIVHRDIKPANLFVLPDGRLKLCDFGIAGLADAATRLTQDGGSVGTPLYMAPEQFRGGGADFRSDLYALGCVLHELLTGGPPFRSGSGLPGLLYAHLNEAPPPVGAARPEVPPQLERLVLDLLAKTVDQRPVSAEAVASLLRAADDGAPSGGPPTAPPPPPGFPPPPVTAPLPGYPAHTAATVLPGRPPRGGPPARVLIAAGAAVAGVLVLVTVAAVVLLNTPPDGEAAARTPVATSRSASASPSPTEPPIRKIVYKVTGNAPEVSVTIMHPDGGMSRKTVDPPWTDEYEVTGFTFLSISGMIPGLKGGKVGCSISVDGKVVQKRDSDGQFATVTCQYQQAFTWNGYGGTAPSAG</sequence>
<feature type="region of interest" description="Disordered" evidence="8">
    <location>
        <begin position="280"/>
        <end position="324"/>
    </location>
</feature>
<feature type="transmembrane region" description="Helical" evidence="9">
    <location>
        <begin position="333"/>
        <end position="356"/>
    </location>
</feature>
<evidence type="ECO:0000256" key="5">
    <source>
        <dbReference type="ARBA" id="ARBA00022777"/>
    </source>
</evidence>
<dbReference type="Gene3D" id="2.60.40.2880">
    <property type="entry name" value="MmpS1-5, C-terminal soluble domain"/>
    <property type="match status" value="1"/>
</dbReference>
<dbReference type="CDD" id="cd14014">
    <property type="entry name" value="STKc_PknB_like"/>
    <property type="match status" value="1"/>
</dbReference>
<evidence type="ECO:0000256" key="4">
    <source>
        <dbReference type="ARBA" id="ARBA00022741"/>
    </source>
</evidence>
<feature type="compositionally biased region" description="Low complexity" evidence="8">
    <location>
        <begin position="365"/>
        <end position="381"/>
    </location>
</feature>
<dbReference type="InterPro" id="IPR038468">
    <property type="entry name" value="MmpS_C"/>
</dbReference>
<dbReference type="Proteomes" id="UP000627838">
    <property type="component" value="Unassembled WGS sequence"/>
</dbReference>
<dbReference type="InterPro" id="IPR011009">
    <property type="entry name" value="Kinase-like_dom_sf"/>
</dbReference>
<evidence type="ECO:0000256" key="2">
    <source>
        <dbReference type="ARBA" id="ARBA00022527"/>
    </source>
</evidence>
<evidence type="ECO:0000256" key="8">
    <source>
        <dbReference type="SAM" id="MobiDB-lite"/>
    </source>
</evidence>
<dbReference type="EC" id="2.7.11.1" evidence="1"/>
<dbReference type="EMBL" id="JADBDZ010000001">
    <property type="protein sequence ID" value="MBE1534425.1"/>
    <property type="molecule type" value="Genomic_DNA"/>
</dbReference>
<dbReference type="Pfam" id="PF00069">
    <property type="entry name" value="Pkinase"/>
    <property type="match status" value="1"/>
</dbReference>
<dbReference type="PROSITE" id="PS00107">
    <property type="entry name" value="PROTEIN_KINASE_ATP"/>
    <property type="match status" value="1"/>
</dbReference>
<evidence type="ECO:0000256" key="1">
    <source>
        <dbReference type="ARBA" id="ARBA00012513"/>
    </source>
</evidence>
<dbReference type="InterPro" id="IPR000719">
    <property type="entry name" value="Prot_kinase_dom"/>
</dbReference>
<keyword evidence="9" id="KW-0472">Membrane</keyword>
<keyword evidence="9" id="KW-0812">Transmembrane</keyword>
<keyword evidence="3" id="KW-0808">Transferase</keyword>
<feature type="domain" description="Protein kinase" evidence="10">
    <location>
        <begin position="17"/>
        <end position="277"/>
    </location>
</feature>
<feature type="binding site" evidence="7">
    <location>
        <position position="46"/>
    </location>
    <ligand>
        <name>ATP</name>
        <dbReference type="ChEBI" id="CHEBI:30616"/>
    </ligand>
</feature>
<keyword evidence="12" id="KW-1185">Reference proteome</keyword>
<dbReference type="PANTHER" id="PTHR43289">
    <property type="entry name" value="MITOGEN-ACTIVATED PROTEIN KINASE KINASE KINASE 20-RELATED"/>
    <property type="match status" value="1"/>
</dbReference>
<evidence type="ECO:0000256" key="3">
    <source>
        <dbReference type="ARBA" id="ARBA00022679"/>
    </source>
</evidence>
<evidence type="ECO:0000256" key="6">
    <source>
        <dbReference type="ARBA" id="ARBA00022840"/>
    </source>
</evidence>
<proteinExistence type="predicted"/>
<gene>
    <name evidence="11" type="ORF">H4W34_004258</name>
</gene>
<reference evidence="11 12" key="1">
    <citation type="submission" date="2020-10" db="EMBL/GenBank/DDBJ databases">
        <title>Sequencing the genomes of 1000 actinobacteria strains.</title>
        <authorList>
            <person name="Klenk H.-P."/>
        </authorList>
    </citation>
    <scope>NUCLEOTIDE SEQUENCE [LARGE SCALE GENOMIC DNA]</scope>
    <source>
        <strain evidence="11 12">DSM 46744</strain>
    </source>
</reference>
<dbReference type="InterPro" id="IPR008271">
    <property type="entry name" value="Ser/Thr_kinase_AS"/>
</dbReference>
<evidence type="ECO:0000259" key="10">
    <source>
        <dbReference type="PROSITE" id="PS50011"/>
    </source>
</evidence>
<keyword evidence="6 7" id="KW-0067">ATP-binding</keyword>
<dbReference type="Gene3D" id="1.10.510.10">
    <property type="entry name" value="Transferase(Phosphotransferase) domain 1"/>
    <property type="match status" value="1"/>
</dbReference>
<protein>
    <recommendedName>
        <fullName evidence="1">non-specific serine/threonine protein kinase</fullName>
        <ecNumber evidence="1">2.7.11.1</ecNumber>
    </recommendedName>
</protein>
<keyword evidence="9" id="KW-1133">Transmembrane helix</keyword>
<dbReference type="GO" id="GO:0004674">
    <property type="term" value="F:protein serine/threonine kinase activity"/>
    <property type="evidence" value="ECO:0007669"/>
    <property type="project" value="UniProtKB-KW"/>
</dbReference>
<feature type="compositionally biased region" description="Pro residues" evidence="8">
    <location>
        <begin position="287"/>
        <end position="310"/>
    </location>
</feature>
<dbReference type="SUPFAM" id="SSF56112">
    <property type="entry name" value="Protein kinase-like (PK-like)"/>
    <property type="match status" value="1"/>
</dbReference>
<dbReference type="PROSITE" id="PS00108">
    <property type="entry name" value="PROTEIN_KINASE_ST"/>
    <property type="match status" value="1"/>
</dbReference>
<evidence type="ECO:0000256" key="9">
    <source>
        <dbReference type="SAM" id="Phobius"/>
    </source>
</evidence>
<dbReference type="RefSeq" id="WP_192760801.1">
    <property type="nucleotide sequence ID" value="NZ_JADBDZ010000001.1"/>
</dbReference>
<evidence type="ECO:0000256" key="7">
    <source>
        <dbReference type="PROSITE-ProRule" id="PRU10141"/>
    </source>
</evidence>
<dbReference type="InterPro" id="IPR017441">
    <property type="entry name" value="Protein_kinase_ATP_BS"/>
</dbReference>
<dbReference type="SMART" id="SM00220">
    <property type="entry name" value="S_TKc"/>
    <property type="match status" value="1"/>
</dbReference>
<keyword evidence="5 11" id="KW-0418">Kinase</keyword>
<comment type="caution">
    <text evidence="11">The sequence shown here is derived from an EMBL/GenBank/DDBJ whole genome shotgun (WGS) entry which is preliminary data.</text>
</comment>
<organism evidence="11 12">
    <name type="scientific">Actinomadura algeriensis</name>
    <dbReference type="NCBI Taxonomy" id="1679523"/>
    <lineage>
        <taxon>Bacteria</taxon>
        <taxon>Bacillati</taxon>
        <taxon>Actinomycetota</taxon>
        <taxon>Actinomycetes</taxon>
        <taxon>Streptosporangiales</taxon>
        <taxon>Thermomonosporaceae</taxon>
        <taxon>Actinomadura</taxon>
    </lineage>
</organism>
<dbReference type="PROSITE" id="PS50011">
    <property type="entry name" value="PROTEIN_KINASE_DOM"/>
    <property type="match status" value="1"/>
</dbReference>
<keyword evidence="4 7" id="KW-0547">Nucleotide-binding</keyword>
<dbReference type="Gene3D" id="3.30.200.20">
    <property type="entry name" value="Phosphorylase Kinase, domain 1"/>
    <property type="match status" value="1"/>
</dbReference>